<organism evidence="6 7">
    <name type="scientific">Chloropicon primus</name>
    <dbReference type="NCBI Taxonomy" id="1764295"/>
    <lineage>
        <taxon>Eukaryota</taxon>
        <taxon>Viridiplantae</taxon>
        <taxon>Chlorophyta</taxon>
        <taxon>Chloropicophyceae</taxon>
        <taxon>Chloropicales</taxon>
        <taxon>Chloropicaceae</taxon>
        <taxon>Chloropicon</taxon>
    </lineage>
</organism>
<evidence type="ECO:0000256" key="3">
    <source>
        <dbReference type="ARBA" id="ARBA00022989"/>
    </source>
</evidence>
<proteinExistence type="predicted"/>
<evidence type="ECO:0008006" key="8">
    <source>
        <dbReference type="Google" id="ProtNLM"/>
    </source>
</evidence>
<keyword evidence="2 5" id="KW-0812">Transmembrane</keyword>
<evidence type="ECO:0000256" key="5">
    <source>
        <dbReference type="SAM" id="Phobius"/>
    </source>
</evidence>
<sequence length="917" mass="103530">MPSEGEDVAVDVKDGDGEDTWRTSASRCWDEARGFACSTLGKGVLRSWLCLTIPAVLFYVPAVNEWLGKQAFLMVLLAITTGLLATPCCVGVVTSFTLKVVVSLALGQAYGLLCIAVTADHWPGILAFVFVISFVSSYTLRLDFQWGVGLCLAGTVFGFTLIKAQYQVFFQNGLTGWEVRPQVLNFSLEFMKSVLKPACMGLAIPLVVNLTVFPQLMYLQFNTILIHLCRGVGELWDCLLEQHFSDVLHPDATEWHEVYKHARAVFQSADRLPALLAVSKIEGAFSFSKRGSYQSKVVRPLMQLVYNICYMTRVLTRFQAPGYIPDPSIKEEVAYGVAREADKVLHSLEPGSEDESKARAVGEKFQQSVEPALQIYTDLVRQNLKEVLANLEHFDKKNVRPGRRTDRDDNQRREAADDIVAGAMKTIFRESSHDIRCWFKSRGSFLSSFTMTALRSTHALSLACARNTEVRDQDVFAKYFSFRALQHMMWMQNQTDRTLGDPRLLRRRPSQARAEGGFWASWVRIAGRCLSAFVNWMRGQDFKLALRTAIAVTITAGFGFFPPTAASFDAISGLIAVAFVLFDAGSPYQGHFLTKTGLRFIGNGIGMLWSVAAYHSARIAQTQFIQMLFLLVLILFLVFVMKVVAAKSSHHQMDLLFFSLYTYTTFVALLYCTKDCQFDQFILQRFWNLLIAVAVASVFNLLVFPMRAETAMRSLAAKTLYDIGMIYVYLTTVKSKSAQADSFRHTMACLSSSSKLQNLLAMADREIRTDDCAYSHREYEALFSDVEYICRTLAWSSTNLQLLGVDPTEKDIRQYEKIRSHTFTMMLSCSYCLQTKDVYPPHALKLELTSKDLQDLVDELTTSRFVADRAIFDHPDHMFLFDLRRVVLILNHLCKDAKQRCENLFGTVSFVESLKLD</sequence>
<gene>
    <name evidence="6" type="ORF">A3770_10p60560</name>
</gene>
<feature type="transmembrane region" description="Helical" evidence="5">
    <location>
        <begin position="653"/>
        <end position="671"/>
    </location>
</feature>
<evidence type="ECO:0000313" key="7">
    <source>
        <dbReference type="Proteomes" id="UP000316726"/>
    </source>
</evidence>
<dbReference type="EMBL" id="CP031043">
    <property type="protein sequence ID" value="QDZ23538.1"/>
    <property type="molecule type" value="Genomic_DNA"/>
</dbReference>
<evidence type="ECO:0000256" key="4">
    <source>
        <dbReference type="ARBA" id="ARBA00023136"/>
    </source>
</evidence>
<name>A0A5B8MS42_9CHLO</name>
<dbReference type="AlphaFoldDB" id="A0A5B8MS42"/>
<evidence type="ECO:0000256" key="1">
    <source>
        <dbReference type="ARBA" id="ARBA00004141"/>
    </source>
</evidence>
<protein>
    <recommendedName>
        <fullName evidence="8">DUF2421 domain-containing protein</fullName>
    </recommendedName>
</protein>
<feature type="transmembrane region" description="Helical" evidence="5">
    <location>
        <begin position="623"/>
        <end position="641"/>
    </location>
</feature>
<keyword evidence="4 5" id="KW-0472">Membrane</keyword>
<feature type="transmembrane region" description="Helical" evidence="5">
    <location>
        <begin position="544"/>
        <end position="561"/>
    </location>
</feature>
<dbReference type="GO" id="GO:0016020">
    <property type="term" value="C:membrane"/>
    <property type="evidence" value="ECO:0007669"/>
    <property type="project" value="UniProtKB-SubCell"/>
</dbReference>
<dbReference type="Proteomes" id="UP000316726">
    <property type="component" value="Chromosome 10"/>
</dbReference>
<feature type="transmembrane region" description="Helical" evidence="5">
    <location>
        <begin position="144"/>
        <end position="162"/>
    </location>
</feature>
<dbReference type="PANTHER" id="PTHR47804:SF3">
    <property type="entry name" value="PROTEIN BRE4"/>
    <property type="match status" value="1"/>
</dbReference>
<dbReference type="PANTHER" id="PTHR47804">
    <property type="entry name" value="60S RIBOSOMAL PROTEIN L19"/>
    <property type="match status" value="1"/>
</dbReference>
<keyword evidence="3 5" id="KW-1133">Transmembrane helix</keyword>
<evidence type="ECO:0000313" key="6">
    <source>
        <dbReference type="EMBL" id="QDZ23538.1"/>
    </source>
</evidence>
<evidence type="ECO:0000256" key="2">
    <source>
        <dbReference type="ARBA" id="ARBA00022692"/>
    </source>
</evidence>
<reference evidence="6 7" key="1">
    <citation type="submission" date="2018-07" db="EMBL/GenBank/DDBJ databases">
        <title>The complete nuclear genome of the prasinophyte Chloropicon primus (CCMP1205).</title>
        <authorList>
            <person name="Pombert J.-F."/>
            <person name="Otis C."/>
            <person name="Turmel M."/>
            <person name="Lemieux C."/>
        </authorList>
    </citation>
    <scope>NUCLEOTIDE SEQUENCE [LARGE SCALE GENOMIC DNA]</scope>
    <source>
        <strain evidence="6 7">CCMP1205</strain>
    </source>
</reference>
<feature type="transmembrane region" description="Helical" evidence="5">
    <location>
        <begin position="567"/>
        <end position="585"/>
    </location>
</feature>
<feature type="transmembrane region" description="Helical" evidence="5">
    <location>
        <begin position="686"/>
        <end position="704"/>
    </location>
</feature>
<keyword evidence="7" id="KW-1185">Reference proteome</keyword>
<feature type="transmembrane region" description="Helical" evidence="5">
    <location>
        <begin position="43"/>
        <end position="60"/>
    </location>
</feature>
<comment type="subcellular location">
    <subcellularLocation>
        <location evidence="1">Membrane</location>
        <topology evidence="1">Multi-pass membrane protein</topology>
    </subcellularLocation>
</comment>
<accession>A0A5B8MS42</accession>
<feature type="transmembrane region" description="Helical" evidence="5">
    <location>
        <begin position="72"/>
        <end position="98"/>
    </location>
</feature>
<dbReference type="InterPro" id="IPR052430">
    <property type="entry name" value="IVT-Associated"/>
</dbReference>